<name>A0ABP5LL32_9ACTN</name>
<feature type="region of interest" description="Disordered" evidence="1">
    <location>
        <begin position="82"/>
        <end position="104"/>
    </location>
</feature>
<evidence type="ECO:0000256" key="1">
    <source>
        <dbReference type="SAM" id="MobiDB-lite"/>
    </source>
</evidence>
<evidence type="ECO:0000313" key="3">
    <source>
        <dbReference type="Proteomes" id="UP001422759"/>
    </source>
</evidence>
<dbReference type="Proteomes" id="UP001422759">
    <property type="component" value="Unassembled WGS sequence"/>
</dbReference>
<sequence>MSERLPMMPPVDAHGFDFLPDLERVLAGTGVSAPDAQRIVRALAAAGDAGSVADLLLARPPACPAWLAPEAGYVHHTETGVELTQGPTPAHFEPSDGGRLTSGGGTFCTRGQHEGWLFGLLEGRGCRASRRALMWRRARR</sequence>
<proteinExistence type="predicted"/>
<reference evidence="3" key="1">
    <citation type="journal article" date="2019" name="Int. J. Syst. Evol. Microbiol.">
        <title>The Global Catalogue of Microorganisms (GCM) 10K type strain sequencing project: providing services to taxonomists for standard genome sequencing and annotation.</title>
        <authorList>
            <consortium name="The Broad Institute Genomics Platform"/>
            <consortium name="The Broad Institute Genome Sequencing Center for Infectious Disease"/>
            <person name="Wu L."/>
            <person name="Ma J."/>
        </authorList>
    </citation>
    <scope>NUCLEOTIDE SEQUENCE [LARGE SCALE GENOMIC DNA]</scope>
    <source>
        <strain evidence="3">JCM 14560</strain>
    </source>
</reference>
<comment type="caution">
    <text evidence="2">The sequence shown here is derived from an EMBL/GenBank/DDBJ whole genome shotgun (WGS) entry which is preliminary data.</text>
</comment>
<evidence type="ECO:0000313" key="2">
    <source>
        <dbReference type="EMBL" id="GAA2146325.1"/>
    </source>
</evidence>
<gene>
    <name evidence="2" type="ORF">GCM10009760_36020</name>
</gene>
<dbReference type="EMBL" id="BAAANT010000019">
    <property type="protein sequence ID" value="GAA2146325.1"/>
    <property type="molecule type" value="Genomic_DNA"/>
</dbReference>
<organism evidence="2 3">
    <name type="scientific">Kitasatospora kazusensis</name>
    <dbReference type="NCBI Taxonomy" id="407974"/>
    <lineage>
        <taxon>Bacteria</taxon>
        <taxon>Bacillati</taxon>
        <taxon>Actinomycetota</taxon>
        <taxon>Actinomycetes</taxon>
        <taxon>Kitasatosporales</taxon>
        <taxon>Streptomycetaceae</taxon>
        <taxon>Kitasatospora</taxon>
    </lineage>
</organism>
<protein>
    <submittedName>
        <fullName evidence="2">Uncharacterized protein</fullName>
    </submittedName>
</protein>
<keyword evidence="3" id="KW-1185">Reference proteome</keyword>
<accession>A0ABP5LL32</accession>